<reference evidence="1 2" key="1">
    <citation type="submission" date="2016-05" db="EMBL/GenBank/DDBJ databases">
        <title>Single-cell genome of chain-forming Candidatus Thiomargarita nelsonii and comparison to other large sulfur-oxidizing bacteria.</title>
        <authorList>
            <person name="Winkel M."/>
            <person name="Salman V."/>
            <person name="Woyke T."/>
            <person name="Schulz-Vogt H."/>
            <person name="Richter M."/>
            <person name="Flood B."/>
            <person name="Bailey J."/>
            <person name="Amann R."/>
            <person name="Mussmann M."/>
        </authorList>
    </citation>
    <scope>NUCLEOTIDE SEQUENCE [LARGE SCALE GENOMIC DNA]</scope>
    <source>
        <strain evidence="1 2">THI036</strain>
    </source>
</reference>
<evidence type="ECO:0000313" key="2">
    <source>
        <dbReference type="Proteomes" id="UP000076962"/>
    </source>
</evidence>
<evidence type="ECO:0008006" key="3">
    <source>
        <dbReference type="Google" id="ProtNLM"/>
    </source>
</evidence>
<keyword evidence="2" id="KW-1185">Reference proteome</keyword>
<protein>
    <recommendedName>
        <fullName evidence="3">ATP-binding protein</fullName>
    </recommendedName>
</protein>
<proteinExistence type="predicted"/>
<dbReference type="PATRIC" id="fig|1003181.4.peg.7488"/>
<organism evidence="1 2">
    <name type="scientific">Candidatus Thiomargarita nelsonii</name>
    <dbReference type="NCBI Taxonomy" id="1003181"/>
    <lineage>
        <taxon>Bacteria</taxon>
        <taxon>Pseudomonadati</taxon>
        <taxon>Pseudomonadota</taxon>
        <taxon>Gammaproteobacteria</taxon>
        <taxon>Thiotrichales</taxon>
        <taxon>Thiotrichaceae</taxon>
        <taxon>Thiomargarita</taxon>
    </lineage>
</organism>
<dbReference type="Pfam" id="PF13589">
    <property type="entry name" value="HATPase_c_3"/>
    <property type="match status" value="1"/>
</dbReference>
<accession>A0A0A6P029</accession>
<dbReference type="AlphaFoldDB" id="A0A0A6P029"/>
<dbReference type="InterPro" id="IPR036890">
    <property type="entry name" value="HATPase_C_sf"/>
</dbReference>
<gene>
    <name evidence="1" type="ORF">THIOM_005668</name>
</gene>
<dbReference type="Gene3D" id="3.30.565.10">
    <property type="entry name" value="Histidine kinase-like ATPase, C-terminal domain"/>
    <property type="match status" value="1"/>
</dbReference>
<dbReference type="EMBL" id="LUTY01003112">
    <property type="protein sequence ID" value="OAD18729.1"/>
    <property type="molecule type" value="Genomic_DNA"/>
</dbReference>
<comment type="caution">
    <text evidence="1">The sequence shown here is derived from an EMBL/GenBank/DDBJ whole genome shotgun (WGS) entry which is preliminary data.</text>
</comment>
<evidence type="ECO:0000313" key="1">
    <source>
        <dbReference type="EMBL" id="OAD18729.1"/>
    </source>
</evidence>
<dbReference type="Proteomes" id="UP000076962">
    <property type="component" value="Unassembled WGS sequence"/>
</dbReference>
<name>A0A0A6P029_9GAMM</name>
<sequence>MSEIISAFPSKAYFINMITKDIALEDSILDLIDNCLDGARRQICREKGEAVLRPIYEGYEVKINLDENQFSIEDNCGGIPDDAFHFGKPAVVSTESKYSLGLSSLGMKRAIFKIGQHIRIQSSTKTAAFSLDIDVNRWAENANDWDFEIKREEKWANPGTRIEIQNLNKDINEEFADSIFVNILRGTIARNYVFPLHNGFSIIVNGYKVKPYDFKLRESEVFRPQNSYYVDEFFPDVSIKIIAGFNDLPPDDASSNEAREELRHIPYMGWFVACNGRIVLAGDKSKKTVWGNGGFYRWHTQYHGFMGIISFYAADPKLLPWTTTKRDLNLTNPLYLRALIQMENATRRYIHYTNERKEDLTRAKAMERQAALTPITQLAEQSALILPHFSKFPTLEMAEIKYYKPKRDVIKVKEALDAPFITNSEAGAYIFDDFLETEASGY</sequence>